<accession>A0ABT8EUZ0</accession>
<proteinExistence type="predicted"/>
<comment type="caution">
    <text evidence="3">The sequence shown here is derived from an EMBL/GenBank/DDBJ whole genome shotgun (WGS) entry which is preliminary data.</text>
</comment>
<feature type="chain" id="PRO_5046705694" description="ARB-07466-like C-terminal domain-containing protein" evidence="1">
    <location>
        <begin position="40"/>
        <end position="295"/>
    </location>
</feature>
<evidence type="ECO:0000313" key="3">
    <source>
        <dbReference type="EMBL" id="MDN4161909.1"/>
    </source>
</evidence>
<keyword evidence="4" id="KW-1185">Reference proteome</keyword>
<reference evidence="3" key="1">
    <citation type="submission" date="2023-06" db="EMBL/GenBank/DDBJ databases">
        <title>Draft genome sequence of Nocardioides sp. SOB72.</title>
        <authorList>
            <person name="Zhang G."/>
        </authorList>
    </citation>
    <scope>NUCLEOTIDE SEQUENCE</scope>
    <source>
        <strain evidence="3">SOB72</strain>
    </source>
</reference>
<gene>
    <name evidence="3" type="ORF">QWY29_11155</name>
</gene>
<sequence>MTQGRHKRQRRPLTLSRRVCAPLAASVTVAVVAVGAVSAADIPGVDDSTATAAGRGAEPAAIGAIGASWLRAEERHQVVSRSASRLERQPSRVDRLLSADATRAAVRGADTTLWARADLNLWDAPGKNAAQIGLLEAGESVLVTGRDLFGREEVVVDDRALWVTAGYLQQDEPGPQPPVTGTCSNGTSVPAAVSANIKAVHGAVCAAFPEITTYGTLRSDGEHAQGIAVDIMVSGSRGWEVARFVRENAGRLGVSYVIHARNIWSVQRTNEGWRGMEDRGSVTANHYDHVHVTTY</sequence>
<organism evidence="3 4">
    <name type="scientific">Nocardioides abyssi</name>
    <dbReference type="NCBI Taxonomy" id="3058370"/>
    <lineage>
        <taxon>Bacteria</taxon>
        <taxon>Bacillati</taxon>
        <taxon>Actinomycetota</taxon>
        <taxon>Actinomycetes</taxon>
        <taxon>Propionibacteriales</taxon>
        <taxon>Nocardioidaceae</taxon>
        <taxon>Nocardioides</taxon>
    </lineage>
</organism>
<dbReference type="EMBL" id="JAUHJR010000004">
    <property type="protein sequence ID" value="MDN4161909.1"/>
    <property type="molecule type" value="Genomic_DNA"/>
</dbReference>
<dbReference type="InterPro" id="IPR058593">
    <property type="entry name" value="ARB_07466-like_C"/>
</dbReference>
<feature type="domain" description="ARB-07466-like C-terminal" evidence="2">
    <location>
        <begin position="190"/>
        <end position="287"/>
    </location>
</feature>
<dbReference type="Pfam" id="PF26571">
    <property type="entry name" value="VldE"/>
    <property type="match status" value="1"/>
</dbReference>
<evidence type="ECO:0000259" key="2">
    <source>
        <dbReference type="Pfam" id="PF26571"/>
    </source>
</evidence>
<protein>
    <recommendedName>
        <fullName evidence="2">ARB-07466-like C-terminal domain-containing protein</fullName>
    </recommendedName>
</protein>
<evidence type="ECO:0000256" key="1">
    <source>
        <dbReference type="SAM" id="SignalP"/>
    </source>
</evidence>
<feature type="signal peptide" evidence="1">
    <location>
        <begin position="1"/>
        <end position="39"/>
    </location>
</feature>
<name>A0ABT8EUZ0_9ACTN</name>
<dbReference type="Proteomes" id="UP001168537">
    <property type="component" value="Unassembled WGS sequence"/>
</dbReference>
<dbReference type="RefSeq" id="WP_300960861.1">
    <property type="nucleotide sequence ID" value="NZ_JAUHJR010000004.1"/>
</dbReference>
<keyword evidence="1" id="KW-0732">Signal</keyword>
<evidence type="ECO:0000313" key="4">
    <source>
        <dbReference type="Proteomes" id="UP001168537"/>
    </source>
</evidence>